<evidence type="ECO:0000256" key="9">
    <source>
        <dbReference type="SAM" id="Phobius"/>
    </source>
</evidence>
<evidence type="ECO:0000256" key="5">
    <source>
        <dbReference type="ARBA" id="ARBA00023125"/>
    </source>
</evidence>
<dbReference type="SMART" id="SM00906">
    <property type="entry name" value="Fungal_trans"/>
    <property type="match status" value="1"/>
</dbReference>
<keyword evidence="9" id="KW-1133">Transmembrane helix</keyword>
<feature type="compositionally biased region" description="Polar residues" evidence="8">
    <location>
        <begin position="802"/>
        <end position="811"/>
    </location>
</feature>
<dbReference type="PROSITE" id="PS50048">
    <property type="entry name" value="ZN2_CY6_FUNGAL_2"/>
    <property type="match status" value="1"/>
</dbReference>
<keyword evidence="5" id="KW-0238">DNA-binding</keyword>
<reference evidence="11 12" key="1">
    <citation type="submission" date="2024-03" db="EMBL/GenBank/DDBJ databases">
        <title>A high-quality draft genome sequence of Diaporthe vaccinii, a causative agent of upright dieback and viscid rot disease in cranberry plants.</title>
        <authorList>
            <person name="Sarrasin M."/>
            <person name="Lang B.F."/>
            <person name="Burger G."/>
        </authorList>
    </citation>
    <scope>NUCLEOTIDE SEQUENCE [LARGE SCALE GENOMIC DNA]</scope>
    <source>
        <strain evidence="11 12">IS7</strain>
    </source>
</reference>
<dbReference type="CDD" id="cd12148">
    <property type="entry name" value="fungal_TF_MHR"/>
    <property type="match status" value="1"/>
</dbReference>
<dbReference type="Pfam" id="PF00172">
    <property type="entry name" value="Zn_clus"/>
    <property type="match status" value="1"/>
</dbReference>
<dbReference type="InterPro" id="IPR036864">
    <property type="entry name" value="Zn2-C6_fun-type_DNA-bd_sf"/>
</dbReference>
<evidence type="ECO:0000313" key="12">
    <source>
        <dbReference type="Proteomes" id="UP001600888"/>
    </source>
</evidence>
<accession>A0ABR4EYV8</accession>
<evidence type="ECO:0000256" key="1">
    <source>
        <dbReference type="ARBA" id="ARBA00004123"/>
    </source>
</evidence>
<comment type="caution">
    <text evidence="11">The sequence shown here is derived from an EMBL/GenBank/DDBJ whole genome shotgun (WGS) entry which is preliminary data.</text>
</comment>
<feature type="region of interest" description="Disordered" evidence="8">
    <location>
        <begin position="1"/>
        <end position="85"/>
    </location>
</feature>
<dbReference type="Gene3D" id="4.10.240.10">
    <property type="entry name" value="Zn(2)-C6 fungal-type DNA-binding domain"/>
    <property type="match status" value="1"/>
</dbReference>
<keyword evidence="9" id="KW-0812">Transmembrane</keyword>
<dbReference type="PANTHER" id="PTHR47540">
    <property type="entry name" value="THIAMINE REPRESSIBLE GENES REGULATORY PROTEIN THI5"/>
    <property type="match status" value="1"/>
</dbReference>
<dbReference type="PROSITE" id="PS00463">
    <property type="entry name" value="ZN2_CY6_FUNGAL_1"/>
    <property type="match status" value="1"/>
</dbReference>
<proteinExistence type="predicted"/>
<evidence type="ECO:0000256" key="6">
    <source>
        <dbReference type="ARBA" id="ARBA00023163"/>
    </source>
</evidence>
<evidence type="ECO:0000256" key="2">
    <source>
        <dbReference type="ARBA" id="ARBA00022723"/>
    </source>
</evidence>
<keyword evidence="9" id="KW-0472">Membrane</keyword>
<dbReference type="CDD" id="cd00067">
    <property type="entry name" value="GAL4"/>
    <property type="match status" value="1"/>
</dbReference>
<evidence type="ECO:0000256" key="7">
    <source>
        <dbReference type="ARBA" id="ARBA00023242"/>
    </source>
</evidence>
<name>A0ABR4EYV8_9PEZI</name>
<evidence type="ECO:0000256" key="8">
    <source>
        <dbReference type="SAM" id="MobiDB-lite"/>
    </source>
</evidence>
<feature type="compositionally biased region" description="Polar residues" evidence="8">
    <location>
        <begin position="1"/>
        <end position="17"/>
    </location>
</feature>
<evidence type="ECO:0000259" key="10">
    <source>
        <dbReference type="PROSITE" id="PS50048"/>
    </source>
</evidence>
<evidence type="ECO:0000256" key="3">
    <source>
        <dbReference type="ARBA" id="ARBA00022833"/>
    </source>
</evidence>
<evidence type="ECO:0000313" key="11">
    <source>
        <dbReference type="EMBL" id="KAL2287630.1"/>
    </source>
</evidence>
<feature type="transmembrane region" description="Helical" evidence="9">
    <location>
        <begin position="644"/>
        <end position="667"/>
    </location>
</feature>
<feature type="compositionally biased region" description="Polar residues" evidence="8">
    <location>
        <begin position="746"/>
        <end position="760"/>
    </location>
</feature>
<dbReference type="EMBL" id="JBAWTH010000019">
    <property type="protein sequence ID" value="KAL2287630.1"/>
    <property type="molecule type" value="Genomic_DNA"/>
</dbReference>
<feature type="region of interest" description="Disordered" evidence="8">
    <location>
        <begin position="715"/>
        <end position="828"/>
    </location>
</feature>
<dbReference type="Pfam" id="PF04082">
    <property type="entry name" value="Fungal_trans"/>
    <property type="match status" value="1"/>
</dbReference>
<keyword evidence="7" id="KW-0539">Nucleus</keyword>
<keyword evidence="12" id="KW-1185">Reference proteome</keyword>
<feature type="compositionally biased region" description="Polar residues" evidence="8">
    <location>
        <begin position="70"/>
        <end position="81"/>
    </location>
</feature>
<dbReference type="InterPro" id="IPR051711">
    <property type="entry name" value="Stress_Response_Reg"/>
</dbReference>
<keyword evidence="2" id="KW-0479">Metal-binding</keyword>
<dbReference type="PANTHER" id="PTHR47540:SF1">
    <property type="entry name" value="ACTIVATOR OF STRESS GENES 1-RELATED"/>
    <property type="match status" value="1"/>
</dbReference>
<feature type="compositionally biased region" description="Polar residues" evidence="8">
    <location>
        <begin position="264"/>
        <end position="281"/>
    </location>
</feature>
<feature type="transmembrane region" description="Helical" evidence="9">
    <location>
        <begin position="395"/>
        <end position="419"/>
    </location>
</feature>
<feature type="domain" description="Zn(2)-C6 fungal-type" evidence="10">
    <location>
        <begin position="92"/>
        <end position="121"/>
    </location>
</feature>
<comment type="subcellular location">
    <subcellularLocation>
        <location evidence="1">Nucleus</location>
    </subcellularLocation>
</comment>
<dbReference type="InterPro" id="IPR001138">
    <property type="entry name" value="Zn2Cys6_DnaBD"/>
</dbReference>
<keyword evidence="4" id="KW-0805">Transcription regulation</keyword>
<keyword evidence="3" id="KW-0862">Zinc</keyword>
<dbReference type="SMART" id="SM00066">
    <property type="entry name" value="GAL4"/>
    <property type="match status" value="1"/>
</dbReference>
<feature type="compositionally biased region" description="Polar residues" evidence="8">
    <location>
        <begin position="818"/>
        <end position="828"/>
    </location>
</feature>
<protein>
    <recommendedName>
        <fullName evidence="10">Zn(2)-C6 fungal-type domain-containing protein</fullName>
    </recommendedName>
</protein>
<dbReference type="Proteomes" id="UP001600888">
    <property type="component" value="Unassembled WGS sequence"/>
</dbReference>
<feature type="region of interest" description="Disordered" evidence="8">
    <location>
        <begin position="949"/>
        <end position="989"/>
    </location>
</feature>
<keyword evidence="6" id="KW-0804">Transcription</keyword>
<dbReference type="InterPro" id="IPR007219">
    <property type="entry name" value="XnlR_reg_dom"/>
</dbReference>
<organism evidence="11 12">
    <name type="scientific">Diaporthe vaccinii</name>
    <dbReference type="NCBI Taxonomy" id="105482"/>
    <lineage>
        <taxon>Eukaryota</taxon>
        <taxon>Fungi</taxon>
        <taxon>Dikarya</taxon>
        <taxon>Ascomycota</taxon>
        <taxon>Pezizomycotina</taxon>
        <taxon>Sordariomycetes</taxon>
        <taxon>Sordariomycetidae</taxon>
        <taxon>Diaporthales</taxon>
        <taxon>Diaporthaceae</taxon>
        <taxon>Diaporthe</taxon>
        <taxon>Diaporthe eres species complex</taxon>
    </lineage>
</organism>
<gene>
    <name evidence="11" type="ORF">FJTKL_05018</name>
</gene>
<dbReference type="SUPFAM" id="SSF57701">
    <property type="entry name" value="Zn2/Cys6 DNA-binding domain"/>
    <property type="match status" value="1"/>
</dbReference>
<feature type="compositionally biased region" description="Polar residues" evidence="8">
    <location>
        <begin position="774"/>
        <end position="785"/>
    </location>
</feature>
<evidence type="ECO:0000256" key="4">
    <source>
        <dbReference type="ARBA" id="ARBA00023015"/>
    </source>
</evidence>
<feature type="compositionally biased region" description="Low complexity" evidence="8">
    <location>
        <begin position="958"/>
        <end position="980"/>
    </location>
</feature>
<sequence>MTTTNSATPPTNFSRAQQEPPKTITFPTSKMTDHELSPDSGSGEPSPVSDHQDDQQSPEDASVKAEQGDENTTGSNQTVQMPVQKRRRVTRACDECRRKKIKCDGKQPCTHCSVYSYECTYDKPSNRRRNPAPQYIEALENKLARAEATLRKFVPDVDLNDPSLDPAVQQEFQNRERQRLQAAKTRQGNAKEAEQQTAQIMSMIETLGQLDLTEGGGWDFRGTSSGAVFLRRMKDHFRGLLGYDYQTTFLPRPAQVPGLLKLDSPQSTSASTPNDSRSSNVYDLPPKDRARQLSYCALSCATALLRIVHVPSFFEKFEELYQKPADTFETEDNRFLGLLYAVMAVGCMYNIAEEDIDNQVNYSEATEEGMGYYTSARILLQDITECRDLTSLQSLLFLILFLQATSNLSACYAFLGIALRTALRMGLHRHLPNANFTPLVSESRRRIFYFIRQLDIYCSALLGFPILLHAEDIDQQLPSEIDDEFITADSITTPPPEAPGSFFQAFNAHSRLMEILMKVIKYIYPLKGLEDAVTSSDGDSSPTYMIEYRRIKEIEGDLQVWHEQLPQRWRPSAEGPIEVMRVRTLLRFAYAHVQMMLYRPFLHYISPRLSAGKVVDEKYYACAAAGISVCRNIIHIAMEIKNQALVVGPFWSMLYTQFFAILTLVFYTLENPDKPGSAEIFAEANAGREMIAKMALRSLAADRITKTLSTLWENLPESVKQGKPKSVSTKKRPAAGPKPGPVPLSTHKSPLPTSRGSDTRTGVPLAFRSPMQGGRSSSRGFSVNPSELHALDVSGTGASDAGTPSSNQTAETPYIPRHSNTPNQALTQSPNDIYKFDAMMFSSGDPFAYPNQPLVEAQPPQMAPPPQADSSGFYMAPGLYGGIEGQLSEFVYNLYTYVTANIARGSKADASVQQLALCLRTLCNTRPDRLALTYRHRCTSRPARWLRSSTTSDKATTINNNNSNSASASSISNNSSSNSNKLTQEWVGR</sequence>
<feature type="region of interest" description="Disordered" evidence="8">
    <location>
        <begin position="260"/>
        <end position="285"/>
    </location>
</feature>